<protein>
    <submittedName>
        <fullName evidence="2">BH4011 protein</fullName>
    </submittedName>
</protein>
<keyword evidence="3" id="KW-1185">Reference proteome</keyword>
<feature type="signal peptide" evidence="1">
    <location>
        <begin position="1"/>
        <end position="23"/>
    </location>
</feature>
<keyword evidence="1" id="KW-0732">Signal</keyword>
<dbReference type="PIR" id="C84151">
    <property type="entry name" value="C84151"/>
</dbReference>
<dbReference type="NCBIfam" id="TIGR04383">
    <property type="entry name" value="acidic_w_LPXTA"/>
    <property type="match status" value="1"/>
</dbReference>
<dbReference type="RefSeq" id="WP_010900135.1">
    <property type="nucleotide sequence ID" value="NC_002570.2"/>
</dbReference>
<dbReference type="AlphaFoldDB" id="Q9K5S7"/>
<dbReference type="Proteomes" id="UP000001258">
    <property type="component" value="Chromosome"/>
</dbReference>
<reference evidence="2 3" key="1">
    <citation type="journal article" date="2000" name="Nucleic Acids Res.">
        <title>Complete genome sequence of the alkaliphilic bacterium Bacillus halodurans and genomic sequence comparison with Bacillus subtilis.</title>
        <authorList>
            <person name="Takami H."/>
            <person name="Nakasone K."/>
            <person name="Takaki Y."/>
            <person name="Maeno G."/>
            <person name="Sasaki R."/>
            <person name="Masui N."/>
            <person name="Fuji F."/>
            <person name="Hirama C."/>
            <person name="Nakamura Y."/>
            <person name="Ogasawara N."/>
            <person name="Kuhara S."/>
            <person name="Horikoshi K."/>
        </authorList>
    </citation>
    <scope>NUCLEOTIDE SEQUENCE [LARGE SCALE GENOMIC DNA]</scope>
    <source>
        <strain evidence="3">ATCC BAA-125 / DSM 18197 / FERM 7344 / JCM 9153 / C-125</strain>
    </source>
</reference>
<evidence type="ECO:0000313" key="2">
    <source>
        <dbReference type="EMBL" id="BAB07730.1"/>
    </source>
</evidence>
<sequence>MRHLLALCFALVLAFASPFTASAAVNQAELDNYLTDIEWSQEELEWYLEEMGLVISDFDSVDELRDFLGPVLTEENLQELLDEYGLTRAELEELLAEYGETLDDYKFYDDLDFAIWFYLNGEDWDDLYSDFFEMIGLTPEELDRLIEHFKTLDYEDPAFEARLLNLSDRLMAFEEFDEASELTERQIAELLDIFSEMLDLFELDVKMYLVKGDEKIALSLRELVSMTTTNGYDLLIELYNLEGEFLADILLRAEDFGWDLIQETGKDLKKVNETVQKQDGEVTKTVKGAKLPKTASNYLEHTLYGLLLALGGVFVYRRFSVKQNG</sequence>
<dbReference type="HOGENOM" id="CLU_047973_0_0_9"/>
<feature type="chain" id="PRO_5004328462" evidence="1">
    <location>
        <begin position="24"/>
        <end position="325"/>
    </location>
</feature>
<gene>
    <name evidence="2" type="ordered locus">BH4011</name>
</gene>
<dbReference type="InterPro" id="IPR030832">
    <property type="entry name" value="Acidic_LPXTA"/>
</dbReference>
<dbReference type="eggNOG" id="COG0402">
    <property type="taxonomic scope" value="Bacteria"/>
</dbReference>
<dbReference type="KEGG" id="bha:BH4011"/>
<dbReference type="STRING" id="272558.gene:10729924"/>
<organism evidence="2 3">
    <name type="scientific">Halalkalibacterium halodurans (strain ATCC BAA-125 / DSM 18197 / FERM 7344 / JCM 9153 / C-125)</name>
    <name type="common">Bacillus halodurans</name>
    <dbReference type="NCBI Taxonomy" id="272558"/>
    <lineage>
        <taxon>Bacteria</taxon>
        <taxon>Bacillati</taxon>
        <taxon>Bacillota</taxon>
        <taxon>Bacilli</taxon>
        <taxon>Bacillales</taxon>
        <taxon>Bacillaceae</taxon>
        <taxon>Halalkalibacterium (ex Joshi et al. 2022)</taxon>
    </lineage>
</organism>
<name>Q9K5S7_HALH5</name>
<evidence type="ECO:0000256" key="1">
    <source>
        <dbReference type="SAM" id="SignalP"/>
    </source>
</evidence>
<accession>Q9K5S7</accession>
<proteinExistence type="predicted"/>
<evidence type="ECO:0000313" key="3">
    <source>
        <dbReference type="Proteomes" id="UP000001258"/>
    </source>
</evidence>
<dbReference type="EMBL" id="BA000004">
    <property type="protein sequence ID" value="BAB07730.1"/>
    <property type="molecule type" value="Genomic_DNA"/>
</dbReference>